<dbReference type="InterPro" id="IPR022412">
    <property type="entry name" value="Quinolinate_PRibosylTrfase_N"/>
</dbReference>
<dbReference type="SUPFAM" id="SSF54675">
    <property type="entry name" value="Nicotinate/Quinolinate PRTase N-terminal domain-like"/>
    <property type="match status" value="1"/>
</dbReference>
<dbReference type="InterPro" id="IPR036068">
    <property type="entry name" value="Nicotinate_pribotase-like_C"/>
</dbReference>
<protein>
    <recommendedName>
        <fullName evidence="8 17">L-aspartate oxidase</fullName>
        <ecNumber evidence="17 18">1.4.3.16</ecNumber>
    </recommendedName>
</protein>
<dbReference type="EMBL" id="CP045875">
    <property type="protein sequence ID" value="QGG48759.1"/>
    <property type="molecule type" value="Genomic_DNA"/>
</dbReference>
<dbReference type="PANTHER" id="PTHR42716">
    <property type="entry name" value="L-ASPARTATE OXIDASE"/>
    <property type="match status" value="1"/>
</dbReference>
<dbReference type="InterPro" id="IPR015939">
    <property type="entry name" value="Fum_Rdtase/Succ_DH_flav-like_C"/>
</dbReference>
<dbReference type="NCBIfam" id="TIGR00078">
    <property type="entry name" value="nadC"/>
    <property type="match status" value="1"/>
</dbReference>
<dbReference type="FunFam" id="3.20.20.70:FF:000030">
    <property type="entry name" value="Nicotinate-nucleotide pyrophosphorylase, carboxylating"/>
    <property type="match status" value="1"/>
</dbReference>
<evidence type="ECO:0000256" key="13">
    <source>
        <dbReference type="ARBA" id="ARBA00022827"/>
    </source>
</evidence>
<dbReference type="GO" id="GO:0005737">
    <property type="term" value="C:cytoplasm"/>
    <property type="evidence" value="ECO:0007669"/>
    <property type="project" value="UniProtKB-SubCell"/>
</dbReference>
<evidence type="ECO:0000256" key="4">
    <source>
        <dbReference type="ARBA" id="ARBA00004950"/>
    </source>
</evidence>
<evidence type="ECO:0000256" key="17">
    <source>
        <dbReference type="NCBIfam" id="TIGR00551"/>
    </source>
</evidence>
<dbReference type="AlphaFoldDB" id="A0A5Q2N4E3"/>
<name>A0A5Q2N4E3_9FIRM</name>
<evidence type="ECO:0000259" key="19">
    <source>
        <dbReference type="Pfam" id="PF00890"/>
    </source>
</evidence>
<comment type="subcellular location">
    <subcellularLocation>
        <location evidence="18">Cytoplasm</location>
    </subcellularLocation>
</comment>
<sequence length="846" mass="91979">MFPRYLVKCDPATLSSHETDFLIVGSGIAGLYTALKAVTYGRVTILTKRKVSDSNTQLAQGGIAAAIGHRDSPTLHLQDTLIAGAGLNDIEAVKIMVSEGPGRVEELIAMGTQFDKIEGALALTREGAHSRRRVLHASGDATGEEIRRSLFDQCKKHKDITILEGTQVSDILRNREGHCIGVVAWHAEKGLHKFCAAVTVLATGGNGQLYKYSTNPEVTTGDGIAAAYRAGAEVMDLEFIQFHPTALTQKGIPPFLISEAVRGEGAQLINADGVRFMPKYHQLAELAPRDVVALAIWKEMMNTGASSVFLDLGTMKTSDFATRFPMIYKTCRSFGIHVPEEKIPVAPAAHYLMGGVRTDLKGRTNIPRLFACGETACNGVHGANRLASNSLLEGLVFGSHIVEAAKPYLTKKPAQEIAHFPSDQALFETLPSGEEPCEAEKVAQKIQKVMWESVGLWRSGDTLKKAHRELEEISVEPALHGTVTRAFEAANMLLLGQLTVRAADLRKESRGGHYRVDEPESRSLCCATLFKYCNRLGALRIKKEWKQLGLFGSEVRELVSRALREDIGYGDLTTSSLLPTQITTKAFIHVKEEGVIAGIDVAKEVFLTLDPSITFEAKVEDGQKVKAGDVLAEVSGTARSILMAERVALNFLQHLSGIATKTARCVEKITYYQARIVDTRKTTPGLRVLEKHAVRMGGGKNHRFGLFDGALLKDNHIRLAGGIQQAVSQARQSIPHTVKIEVEVEDLTAVTEALEAKADIIMLDNMSLDMMKEAVRLIGGKAIIEASGSITEDNIVEVAKTGVHFISMGALTHTVKALDISLDVEMIKKGNRHGQTGDSESAERSL</sequence>
<evidence type="ECO:0000256" key="16">
    <source>
        <dbReference type="ARBA" id="ARBA00048305"/>
    </source>
</evidence>
<proteinExistence type="inferred from homology"/>
<comment type="pathway">
    <text evidence="4 18">Cofactor biosynthesis; NAD(+) biosynthesis; iminoaspartate from L-aspartate (oxidase route): step 1/1.</text>
</comment>
<comment type="function">
    <text evidence="18">Catalyzes the oxidation of L-aspartate to iminoaspartate.</text>
</comment>
<feature type="domain" description="Fumarate reductase/succinate dehydrogenase flavoprotein-like C-terminal" evidence="22">
    <location>
        <begin position="444"/>
        <end position="521"/>
    </location>
</feature>
<comment type="cofactor">
    <cofactor evidence="1 18">
        <name>FAD</name>
        <dbReference type="ChEBI" id="CHEBI:57692"/>
    </cofactor>
</comment>
<dbReference type="Pfam" id="PF01729">
    <property type="entry name" value="QRPTase_C"/>
    <property type="match status" value="1"/>
</dbReference>
<evidence type="ECO:0000256" key="5">
    <source>
        <dbReference type="ARBA" id="ARBA00008562"/>
    </source>
</evidence>
<evidence type="ECO:0000313" key="23">
    <source>
        <dbReference type="EMBL" id="QGG48759.1"/>
    </source>
</evidence>
<dbReference type="FunFam" id="3.90.700.10:FF:000002">
    <property type="entry name" value="L-aspartate oxidase"/>
    <property type="match status" value="1"/>
</dbReference>
<dbReference type="Pfam" id="PF02749">
    <property type="entry name" value="QRPTase_N"/>
    <property type="match status" value="1"/>
</dbReference>
<dbReference type="InterPro" id="IPR003953">
    <property type="entry name" value="FAD-dep_OxRdtase_2_FAD-bd"/>
</dbReference>
<feature type="domain" description="FAD-dependent oxidoreductase 2 FAD-binding" evidence="19">
    <location>
        <begin position="20"/>
        <end position="391"/>
    </location>
</feature>
<evidence type="ECO:0000256" key="1">
    <source>
        <dbReference type="ARBA" id="ARBA00001974"/>
    </source>
</evidence>
<dbReference type="GO" id="GO:0034628">
    <property type="term" value="P:'de novo' NAD+ biosynthetic process from L-aspartate"/>
    <property type="evidence" value="ECO:0007669"/>
    <property type="project" value="TreeGrafter"/>
</dbReference>
<keyword evidence="14 18" id="KW-0560">Oxidoreductase</keyword>
<dbReference type="InterPro" id="IPR004393">
    <property type="entry name" value="NadC"/>
</dbReference>
<evidence type="ECO:0000259" key="22">
    <source>
        <dbReference type="Pfam" id="PF02910"/>
    </source>
</evidence>
<dbReference type="Pfam" id="PF02910">
    <property type="entry name" value="Succ_DH_flav_C"/>
    <property type="match status" value="1"/>
</dbReference>
<evidence type="ECO:0000259" key="20">
    <source>
        <dbReference type="Pfam" id="PF01729"/>
    </source>
</evidence>
<comment type="subunit">
    <text evidence="7">Hexamer formed by 3 homodimers.</text>
</comment>
<dbReference type="InterPro" id="IPR027477">
    <property type="entry name" value="Succ_DH/fumarate_Rdtase_cat_sf"/>
</dbReference>
<evidence type="ECO:0000256" key="7">
    <source>
        <dbReference type="ARBA" id="ARBA00011218"/>
    </source>
</evidence>
<evidence type="ECO:0000256" key="2">
    <source>
        <dbReference type="ARBA" id="ARBA00003237"/>
    </source>
</evidence>
<evidence type="ECO:0000256" key="10">
    <source>
        <dbReference type="ARBA" id="ARBA00022642"/>
    </source>
</evidence>
<dbReference type="UniPathway" id="UPA00253">
    <property type="reaction ID" value="UER00326"/>
</dbReference>
<dbReference type="SUPFAM" id="SSF46977">
    <property type="entry name" value="Succinate dehydrogenase/fumarate reductase flavoprotein C-terminal domain"/>
    <property type="match status" value="1"/>
</dbReference>
<evidence type="ECO:0000313" key="24">
    <source>
        <dbReference type="Proteomes" id="UP000366051"/>
    </source>
</evidence>
<dbReference type="NCBIfam" id="TIGR00551">
    <property type="entry name" value="nadB"/>
    <property type="match status" value="1"/>
</dbReference>
<keyword evidence="13 18" id="KW-0274">FAD</keyword>
<feature type="domain" description="Quinolinate phosphoribosyl transferase N-terminal" evidence="21">
    <location>
        <begin position="571"/>
        <end position="656"/>
    </location>
</feature>
<reference evidence="24" key="1">
    <citation type="submission" date="2019-11" db="EMBL/GenBank/DDBJ databases">
        <title>Genome sequence of Heliorestis convoluta strain HH, an alkaliphilic and minimalistic phototrophic bacterium from a soda lake in Egypt.</title>
        <authorList>
            <person name="Dewey E.D."/>
            <person name="Stokes L.M."/>
            <person name="Burchell B.M."/>
            <person name="Shaffer K.N."/>
            <person name="Huntington A.M."/>
            <person name="Baker J.M."/>
            <person name="Nadendla S."/>
            <person name="Giglio M.G."/>
            <person name="Touchman J.W."/>
            <person name="Blankenship R.E."/>
            <person name="Madigan M.T."/>
            <person name="Sattley W.M."/>
        </authorList>
    </citation>
    <scope>NUCLEOTIDE SEQUENCE [LARGE SCALE GENOMIC DNA]</scope>
    <source>
        <strain evidence="24">HH</strain>
    </source>
</reference>
<dbReference type="KEGG" id="hcv:FTV88_2666"/>
<dbReference type="SUPFAM" id="SSF51905">
    <property type="entry name" value="FAD/NAD(P)-binding domain"/>
    <property type="match status" value="1"/>
</dbReference>
<dbReference type="Pfam" id="PF00890">
    <property type="entry name" value="FAD_binding_2"/>
    <property type="match status" value="1"/>
</dbReference>
<dbReference type="InterPro" id="IPR036188">
    <property type="entry name" value="FAD/NAD-bd_sf"/>
</dbReference>
<dbReference type="GO" id="GO:0004514">
    <property type="term" value="F:nicotinate-nucleotide diphosphorylase (carboxylating) activity"/>
    <property type="evidence" value="ECO:0007669"/>
    <property type="project" value="UniProtKB-EC"/>
</dbReference>
<comment type="catalytic activity">
    <reaction evidence="16">
        <text>L-aspartate + O2 = iminosuccinate + H2O2</text>
        <dbReference type="Rhea" id="RHEA:25876"/>
        <dbReference type="ChEBI" id="CHEBI:15379"/>
        <dbReference type="ChEBI" id="CHEBI:16240"/>
        <dbReference type="ChEBI" id="CHEBI:29991"/>
        <dbReference type="ChEBI" id="CHEBI:77875"/>
        <dbReference type="EC" id="1.4.3.16"/>
    </reaction>
    <physiologicalReaction direction="left-to-right" evidence="16">
        <dbReference type="Rhea" id="RHEA:25877"/>
    </physiologicalReaction>
</comment>
<gene>
    <name evidence="23" type="primary">nadBC</name>
    <name evidence="23" type="ORF">FTV88_2666</name>
</gene>
<comment type="function">
    <text evidence="2">Involved in the catabolism of quinolinic acid (QA).</text>
</comment>
<comment type="catalytic activity">
    <reaction evidence="15">
        <text>nicotinate beta-D-ribonucleotide + CO2 + diphosphate = quinolinate + 5-phospho-alpha-D-ribose 1-diphosphate + 2 H(+)</text>
        <dbReference type="Rhea" id="RHEA:12733"/>
        <dbReference type="ChEBI" id="CHEBI:15378"/>
        <dbReference type="ChEBI" id="CHEBI:16526"/>
        <dbReference type="ChEBI" id="CHEBI:29959"/>
        <dbReference type="ChEBI" id="CHEBI:33019"/>
        <dbReference type="ChEBI" id="CHEBI:57502"/>
        <dbReference type="ChEBI" id="CHEBI:58017"/>
        <dbReference type="EC" id="2.4.2.19"/>
    </reaction>
</comment>
<dbReference type="Gene3D" id="3.90.1170.20">
    <property type="entry name" value="Quinolinate phosphoribosyl transferase, N-terminal domain"/>
    <property type="match status" value="1"/>
</dbReference>
<evidence type="ECO:0000256" key="12">
    <source>
        <dbReference type="ARBA" id="ARBA00022679"/>
    </source>
</evidence>
<evidence type="ECO:0000256" key="3">
    <source>
        <dbReference type="ARBA" id="ARBA00004893"/>
    </source>
</evidence>
<dbReference type="Proteomes" id="UP000366051">
    <property type="component" value="Chromosome"/>
</dbReference>
<evidence type="ECO:0000256" key="6">
    <source>
        <dbReference type="ARBA" id="ARBA00009400"/>
    </source>
</evidence>
<evidence type="ECO:0000256" key="14">
    <source>
        <dbReference type="ARBA" id="ARBA00023002"/>
    </source>
</evidence>
<evidence type="ECO:0000256" key="9">
    <source>
        <dbReference type="ARBA" id="ARBA00022630"/>
    </source>
</evidence>
<dbReference type="InterPro" id="IPR013785">
    <property type="entry name" value="Aldolase_TIM"/>
</dbReference>
<keyword evidence="9 18" id="KW-0285">Flavoprotein</keyword>
<dbReference type="EC" id="1.4.3.16" evidence="17 18"/>
<comment type="similarity">
    <text evidence="5 18">Belongs to the FAD-dependent oxidoreductase 2 family. NadB subfamily.</text>
</comment>
<keyword evidence="10 18" id="KW-0662">Pyridine nucleotide biosynthesis</keyword>
<dbReference type="SUPFAM" id="SSF56425">
    <property type="entry name" value="Succinate dehydrogenase/fumarate reductase flavoprotein, catalytic domain"/>
    <property type="match status" value="1"/>
</dbReference>
<keyword evidence="24" id="KW-1185">Reference proteome</keyword>
<dbReference type="Gene3D" id="3.50.50.60">
    <property type="entry name" value="FAD/NAD(P)-binding domain"/>
    <property type="match status" value="1"/>
</dbReference>
<dbReference type="Gene3D" id="3.90.700.10">
    <property type="entry name" value="Succinate dehydrogenase/fumarate reductase flavoprotein, catalytic domain"/>
    <property type="match status" value="1"/>
</dbReference>
<evidence type="ECO:0000256" key="18">
    <source>
        <dbReference type="RuleBase" id="RU362049"/>
    </source>
</evidence>
<dbReference type="GO" id="GO:0033765">
    <property type="term" value="F:steroid dehydrogenase activity, acting on the CH-CH group of donors"/>
    <property type="evidence" value="ECO:0007669"/>
    <property type="project" value="UniProtKB-ARBA"/>
</dbReference>
<dbReference type="GO" id="GO:0008734">
    <property type="term" value="F:L-aspartate oxidase activity"/>
    <property type="evidence" value="ECO:0007669"/>
    <property type="project" value="UniProtKB-UniRule"/>
</dbReference>
<evidence type="ECO:0000256" key="11">
    <source>
        <dbReference type="ARBA" id="ARBA00022676"/>
    </source>
</evidence>
<dbReference type="InterPro" id="IPR037099">
    <property type="entry name" value="Fum_R/Succ_DH_flav-like_C_sf"/>
</dbReference>
<dbReference type="InterPro" id="IPR005288">
    <property type="entry name" value="NadB"/>
</dbReference>
<dbReference type="Gene3D" id="1.20.58.100">
    <property type="entry name" value="Fumarate reductase/succinate dehydrogenase flavoprotein-like, C-terminal domain"/>
    <property type="match status" value="1"/>
</dbReference>
<keyword evidence="12" id="KW-0808">Transferase</keyword>
<dbReference type="CDD" id="cd01572">
    <property type="entry name" value="QPRTase"/>
    <property type="match status" value="1"/>
</dbReference>
<dbReference type="FunFam" id="3.90.1170.20:FF:000001">
    <property type="entry name" value="Nicotinate-nucleotide diphosphorylase (Carboxylating)"/>
    <property type="match status" value="1"/>
</dbReference>
<dbReference type="Gene3D" id="3.20.20.70">
    <property type="entry name" value="Aldolase class I"/>
    <property type="match status" value="1"/>
</dbReference>
<comment type="similarity">
    <text evidence="6">Belongs to the NadC/ModD family.</text>
</comment>
<evidence type="ECO:0000256" key="15">
    <source>
        <dbReference type="ARBA" id="ARBA00047445"/>
    </source>
</evidence>
<comment type="pathway">
    <text evidence="3">Cofactor biosynthesis; NAD(+) biosynthesis; nicotinate D-ribonucleotide from quinolinate: step 1/1.</text>
</comment>
<organism evidence="23 24">
    <name type="scientific">Heliorestis convoluta</name>
    <dbReference type="NCBI Taxonomy" id="356322"/>
    <lineage>
        <taxon>Bacteria</taxon>
        <taxon>Bacillati</taxon>
        <taxon>Bacillota</taxon>
        <taxon>Clostridia</taxon>
        <taxon>Eubacteriales</taxon>
        <taxon>Heliobacteriaceae</taxon>
        <taxon>Heliorestis</taxon>
    </lineage>
</organism>
<dbReference type="PANTHER" id="PTHR42716:SF2">
    <property type="entry name" value="L-ASPARTATE OXIDASE, CHLOROPLASTIC"/>
    <property type="match status" value="1"/>
</dbReference>
<accession>A0A5Q2N4E3</accession>
<dbReference type="InterPro" id="IPR002638">
    <property type="entry name" value="Quinolinate_PRibosylTrfase_C"/>
</dbReference>
<evidence type="ECO:0000256" key="8">
    <source>
        <dbReference type="ARBA" id="ARBA00021901"/>
    </source>
</evidence>
<feature type="domain" description="Quinolinate phosphoribosyl transferase C-terminal" evidence="20">
    <location>
        <begin position="658"/>
        <end position="823"/>
    </location>
</feature>
<evidence type="ECO:0000259" key="21">
    <source>
        <dbReference type="Pfam" id="PF02749"/>
    </source>
</evidence>
<keyword evidence="11" id="KW-0328">Glycosyltransferase</keyword>
<dbReference type="SUPFAM" id="SSF51690">
    <property type="entry name" value="Nicotinate/Quinolinate PRTase C-terminal domain-like"/>
    <property type="match status" value="1"/>
</dbReference>
<dbReference type="InterPro" id="IPR037128">
    <property type="entry name" value="Quinolinate_PRibosylTase_N_sf"/>
</dbReference>
<dbReference type="PRINTS" id="PR00368">
    <property type="entry name" value="FADPNR"/>
</dbReference>